<dbReference type="PANTHER" id="PTHR36305">
    <property type="entry name" value="PHOSPHATIDYLGLYCEROPHOSPHATASE A"/>
    <property type="match status" value="1"/>
</dbReference>
<name>A0A370DGT5_9GAMM</name>
<evidence type="ECO:0000256" key="1">
    <source>
        <dbReference type="PIRNR" id="PIRNR006162"/>
    </source>
</evidence>
<feature type="transmembrane region" description="Helical" evidence="2">
    <location>
        <begin position="90"/>
        <end position="114"/>
    </location>
</feature>
<dbReference type="PIRSF" id="PIRSF006162">
    <property type="entry name" value="PgpA"/>
    <property type="match status" value="1"/>
</dbReference>
<evidence type="ECO:0000313" key="5">
    <source>
        <dbReference type="Proteomes" id="UP000254771"/>
    </source>
</evidence>
<comment type="function">
    <text evidence="1">Lipid phosphatase which dephosphorylates phosphatidylglycerophosphate (PGP) to phosphatidylglycerol (PG).</text>
</comment>
<dbReference type="PANTHER" id="PTHR36305:SF1">
    <property type="entry name" value="PHOSPHATIDYLGLYCEROPHOSPHATASE A"/>
    <property type="match status" value="1"/>
</dbReference>
<evidence type="ECO:0000313" key="4">
    <source>
        <dbReference type="EMBL" id="RDH83537.1"/>
    </source>
</evidence>
<proteinExistence type="predicted"/>
<dbReference type="SUPFAM" id="SSF101307">
    <property type="entry name" value="YutG-like"/>
    <property type="match status" value="1"/>
</dbReference>
<keyword evidence="1" id="KW-1003">Cell membrane</keyword>
<keyword evidence="1" id="KW-0595">Phospholipid degradation</keyword>
<keyword evidence="1" id="KW-0378">Hydrolase</keyword>
<dbReference type="UniPathway" id="UPA00084">
    <property type="reaction ID" value="UER00504"/>
</dbReference>
<feature type="transmembrane region" description="Helical" evidence="2">
    <location>
        <begin position="20"/>
        <end position="45"/>
    </location>
</feature>
<dbReference type="GO" id="GO:0009395">
    <property type="term" value="P:phospholipid catabolic process"/>
    <property type="evidence" value="ECO:0007669"/>
    <property type="project" value="UniProtKB-KW"/>
</dbReference>
<dbReference type="InterPro" id="IPR026037">
    <property type="entry name" value="PgpA"/>
</dbReference>
<keyword evidence="1" id="KW-0479">Metal-binding</keyword>
<dbReference type="Pfam" id="PF04608">
    <property type="entry name" value="PgpA"/>
    <property type="match status" value="1"/>
</dbReference>
<protein>
    <recommendedName>
        <fullName evidence="1">Phosphatidylglycerophosphatase A</fullName>
        <ecNumber evidence="1">3.1.3.27</ecNumber>
    </recommendedName>
    <alternativeName>
        <fullName evidence="1">Phosphatidylglycerolphosphate phosphatase A</fullName>
    </alternativeName>
</protein>
<keyword evidence="1" id="KW-1208">Phospholipid metabolism</keyword>
<comment type="subcellular location">
    <subcellularLocation>
        <location evidence="1">Cell inner membrane</location>
        <topology evidence="1">Multi-pass membrane protein</topology>
    </subcellularLocation>
</comment>
<feature type="transmembrane region" description="Helical" evidence="2">
    <location>
        <begin position="135"/>
        <end position="156"/>
    </location>
</feature>
<keyword evidence="1 2" id="KW-0472">Membrane</keyword>
<dbReference type="GO" id="GO:0008962">
    <property type="term" value="F:phosphatidylglycerophosphatase activity"/>
    <property type="evidence" value="ECO:0007669"/>
    <property type="project" value="UniProtKB-EC"/>
</dbReference>
<keyword evidence="1" id="KW-0997">Cell inner membrane</keyword>
<dbReference type="GO" id="GO:0005886">
    <property type="term" value="C:plasma membrane"/>
    <property type="evidence" value="ECO:0007669"/>
    <property type="project" value="UniProtKB-SubCell"/>
</dbReference>
<dbReference type="CDD" id="cd06971">
    <property type="entry name" value="PgpA"/>
    <property type="match status" value="1"/>
</dbReference>
<dbReference type="InterPro" id="IPR036681">
    <property type="entry name" value="PgpA-like_sf"/>
</dbReference>
<organism evidence="4 5">
    <name type="scientific">endosymbiont of Escarpia spicata</name>
    <dbReference type="NCBI Taxonomy" id="2200908"/>
    <lineage>
        <taxon>Bacteria</taxon>
        <taxon>Pseudomonadati</taxon>
        <taxon>Pseudomonadota</taxon>
        <taxon>Gammaproteobacteria</taxon>
        <taxon>sulfur-oxidizing symbionts</taxon>
    </lineage>
</organism>
<feature type="domain" description="YutG/PgpA" evidence="3">
    <location>
        <begin position="19"/>
        <end position="156"/>
    </location>
</feature>
<comment type="catalytic activity">
    <reaction evidence="1">
        <text>a 1,2-diacyl-sn-glycero-3-phospho-(1'-sn-glycero-3'-phosphate) + H2O = a 1,2-diacyl-sn-glycero-3-phospho-(1'-sn-glycerol) + phosphate</text>
        <dbReference type="Rhea" id="RHEA:33751"/>
        <dbReference type="ChEBI" id="CHEBI:15377"/>
        <dbReference type="ChEBI" id="CHEBI:43474"/>
        <dbReference type="ChEBI" id="CHEBI:60110"/>
        <dbReference type="ChEBI" id="CHEBI:64716"/>
        <dbReference type="EC" id="3.1.3.27"/>
    </reaction>
</comment>
<dbReference type="InterPro" id="IPR007686">
    <property type="entry name" value="YutG/PgpA"/>
</dbReference>
<accession>A0A370DGT5</accession>
<keyword evidence="1" id="KW-0443">Lipid metabolism</keyword>
<dbReference type="EMBL" id="QFXE01000018">
    <property type="protein sequence ID" value="RDH83537.1"/>
    <property type="molecule type" value="Genomic_DNA"/>
</dbReference>
<comment type="pathway">
    <text evidence="1">Phospholipid metabolism; phosphatidylglycerol biosynthesis; phosphatidylglycerol from CDP-diacylglycerol: step 2/2.</text>
</comment>
<dbReference type="GO" id="GO:0046872">
    <property type="term" value="F:metal ion binding"/>
    <property type="evidence" value="ECO:0007669"/>
    <property type="project" value="UniProtKB-KW"/>
</dbReference>
<keyword evidence="1 2" id="KW-0812">Transmembrane</keyword>
<keyword evidence="1" id="KW-0442">Lipid degradation</keyword>
<keyword evidence="5" id="KW-1185">Reference proteome</keyword>
<keyword evidence="2" id="KW-1133">Transmembrane helix</keyword>
<evidence type="ECO:0000259" key="3">
    <source>
        <dbReference type="Pfam" id="PF04608"/>
    </source>
</evidence>
<sequence length="162" mass="17586">MSDSTANPAPNLRNPVHLLAFGFGSGTMPFAPGTFGTLVAVPIYLLMAPLALTAYLVAVSLMFVVGIWLCERTSRDLGVHDHGGIVWDEIVGYLITMIMAPAGWQWLLLGFVLFRLFDIFKPWPINSIDRKVGGGLGIMLDDVVAGIFALLVMQLIRISGLL</sequence>
<comment type="caution">
    <text evidence="4">The sequence shown here is derived from an EMBL/GenBank/DDBJ whole genome shotgun (WGS) entry which is preliminary data.</text>
</comment>
<feature type="transmembrane region" description="Helical" evidence="2">
    <location>
        <begin position="52"/>
        <end position="70"/>
    </location>
</feature>
<dbReference type="AlphaFoldDB" id="A0A370DGT5"/>
<gene>
    <name evidence="4" type="ORF">DIZ78_13510</name>
</gene>
<reference evidence="4 5" key="1">
    <citation type="journal article" date="2018" name="ISME J.">
        <title>Endosymbiont genomes yield clues of tubeworm success.</title>
        <authorList>
            <person name="Li Y."/>
            <person name="Liles M.R."/>
            <person name="Halanych K.M."/>
        </authorList>
    </citation>
    <scope>NUCLEOTIDE SEQUENCE [LARGE SCALE GENOMIC DNA]</scope>
    <source>
        <strain evidence="4">A1462</strain>
    </source>
</reference>
<comment type="cofactor">
    <cofactor evidence="1">
        <name>Mg(2+)</name>
        <dbReference type="ChEBI" id="CHEBI:18420"/>
    </cofactor>
</comment>
<dbReference type="Proteomes" id="UP000254771">
    <property type="component" value="Unassembled WGS sequence"/>
</dbReference>
<keyword evidence="1" id="KW-0460">Magnesium</keyword>
<dbReference type="GO" id="GO:0006655">
    <property type="term" value="P:phosphatidylglycerol biosynthetic process"/>
    <property type="evidence" value="ECO:0007669"/>
    <property type="project" value="UniProtKB-UniPathway"/>
</dbReference>
<evidence type="ECO:0000256" key="2">
    <source>
        <dbReference type="SAM" id="Phobius"/>
    </source>
</evidence>
<dbReference type="EC" id="3.1.3.27" evidence="1"/>